<comment type="subcellular location">
    <subcellularLocation>
        <location evidence="1">Cell membrane</location>
        <topology evidence="1">Multi-pass membrane protein</topology>
    </subcellularLocation>
</comment>
<protein>
    <recommendedName>
        <fullName evidence="10">Glycosyltransferase RgtA/B/C/D-like domain-containing protein</fullName>
    </recommendedName>
</protein>
<feature type="transmembrane region" description="Helical" evidence="9">
    <location>
        <begin position="310"/>
        <end position="333"/>
    </location>
</feature>
<dbReference type="Pfam" id="PF13231">
    <property type="entry name" value="PMT_2"/>
    <property type="match status" value="1"/>
</dbReference>
<dbReference type="InterPro" id="IPR050297">
    <property type="entry name" value="LipidA_mod_glycosyltrf_83"/>
</dbReference>
<proteinExistence type="predicted"/>
<dbReference type="Proteomes" id="UP000309389">
    <property type="component" value="Unassembled WGS sequence"/>
</dbReference>
<dbReference type="GO" id="GO:0016763">
    <property type="term" value="F:pentosyltransferase activity"/>
    <property type="evidence" value="ECO:0007669"/>
    <property type="project" value="TreeGrafter"/>
</dbReference>
<dbReference type="GO" id="GO:0009103">
    <property type="term" value="P:lipopolysaccharide biosynthetic process"/>
    <property type="evidence" value="ECO:0007669"/>
    <property type="project" value="UniProtKB-ARBA"/>
</dbReference>
<feature type="transmembrane region" description="Helical" evidence="9">
    <location>
        <begin position="34"/>
        <end position="53"/>
    </location>
</feature>
<evidence type="ECO:0000256" key="9">
    <source>
        <dbReference type="SAM" id="Phobius"/>
    </source>
</evidence>
<evidence type="ECO:0000256" key="7">
    <source>
        <dbReference type="ARBA" id="ARBA00023136"/>
    </source>
</evidence>
<reference evidence="11 12" key="1">
    <citation type="submission" date="2019-04" db="EMBL/GenBank/DDBJ databases">
        <title>Altererythrobacter aquimixticola sp. nov., isolated from sediment of junction between the ocean and a freshwater spring.</title>
        <authorList>
            <person name="Yoon J.-H."/>
        </authorList>
    </citation>
    <scope>NUCLEOTIDE SEQUENCE [LARGE SCALE GENOMIC DNA]</scope>
    <source>
        <strain evidence="11 12">SSKS-13</strain>
    </source>
</reference>
<evidence type="ECO:0000256" key="5">
    <source>
        <dbReference type="ARBA" id="ARBA00022692"/>
    </source>
</evidence>
<sequence length="505" mass="55710">MRAANSHRDTHVQEIHPRTFQQQGEPAKADLRSWHAGAIILLFLVLVRSTWFGDNSATYDEQLYSFIGWRMGYGELPYIDWWDRKPFGLFAIYGLAHALFGPEVIAFQLVAAASAGAAAWLTYLLARELADRLTSAIAACLVIIILAYYGCWSGQTEVFLAPLMLAMVWLLRDPEHPQALRRSLVAMLIGGIALQVKYTVLPQCLFLGCYALWGQFRQDTSLPKLATLASAFAALGLLPTALVAGFYAAVGGWDAFVFANFISFFDRIPAPRGRLNTALSWFHLPLMVLLAAGVLALFRRLPEQYRAQRWFIIGWTVSAFATVLFPATVYPYYYASVVAPLALFALPAYLRSGPAGAVPAIVLLAGALYMINLPGNRAYVAYQNAEVERLAEAVRPHVGASENCLLVYDGPTVLYRLTGSCAPSRLVYPDHLNNQLESNALGMSQAGEVARILATRPGAIITSESALTPQNPDSQRLIEQALAAYYVEVERADLRGRETVAWVRR</sequence>
<dbReference type="GO" id="GO:0005886">
    <property type="term" value="C:plasma membrane"/>
    <property type="evidence" value="ECO:0007669"/>
    <property type="project" value="UniProtKB-SubCell"/>
</dbReference>
<keyword evidence="3" id="KW-0328">Glycosyltransferase</keyword>
<keyword evidence="6 9" id="KW-1133">Transmembrane helix</keyword>
<gene>
    <name evidence="11" type="ORF">E5222_05200</name>
</gene>
<keyword evidence="5 9" id="KW-0812">Transmembrane</keyword>
<name>A0A4T3F4V7_9SPHN</name>
<dbReference type="PANTHER" id="PTHR33908">
    <property type="entry name" value="MANNOSYLTRANSFERASE YKCB-RELATED"/>
    <property type="match status" value="1"/>
</dbReference>
<evidence type="ECO:0000313" key="12">
    <source>
        <dbReference type="Proteomes" id="UP000309389"/>
    </source>
</evidence>
<feature type="transmembrane region" description="Helical" evidence="9">
    <location>
        <begin position="278"/>
        <end position="298"/>
    </location>
</feature>
<keyword evidence="4" id="KW-0808">Transferase</keyword>
<evidence type="ECO:0000256" key="1">
    <source>
        <dbReference type="ARBA" id="ARBA00004651"/>
    </source>
</evidence>
<keyword evidence="7 9" id="KW-0472">Membrane</keyword>
<feature type="compositionally biased region" description="Basic and acidic residues" evidence="8">
    <location>
        <begin position="1"/>
        <end position="17"/>
    </location>
</feature>
<comment type="caution">
    <text evidence="11">The sequence shown here is derived from an EMBL/GenBank/DDBJ whole genome shotgun (WGS) entry which is preliminary data.</text>
</comment>
<organism evidence="11 12">
    <name type="scientific">Alteraurantiacibacter aquimixticola</name>
    <dbReference type="NCBI Taxonomy" id="2489173"/>
    <lineage>
        <taxon>Bacteria</taxon>
        <taxon>Pseudomonadati</taxon>
        <taxon>Pseudomonadota</taxon>
        <taxon>Alphaproteobacteria</taxon>
        <taxon>Sphingomonadales</taxon>
        <taxon>Erythrobacteraceae</taxon>
        <taxon>Alteraurantiacibacter</taxon>
    </lineage>
</organism>
<evidence type="ECO:0000256" key="3">
    <source>
        <dbReference type="ARBA" id="ARBA00022676"/>
    </source>
</evidence>
<feature type="transmembrane region" description="Helical" evidence="9">
    <location>
        <begin position="353"/>
        <end position="371"/>
    </location>
</feature>
<evidence type="ECO:0000256" key="8">
    <source>
        <dbReference type="SAM" id="MobiDB-lite"/>
    </source>
</evidence>
<dbReference type="PANTHER" id="PTHR33908:SF11">
    <property type="entry name" value="MEMBRANE PROTEIN"/>
    <property type="match status" value="1"/>
</dbReference>
<evidence type="ECO:0000259" key="10">
    <source>
        <dbReference type="Pfam" id="PF13231"/>
    </source>
</evidence>
<feature type="transmembrane region" description="Helical" evidence="9">
    <location>
        <begin position="133"/>
        <end position="150"/>
    </location>
</feature>
<feature type="region of interest" description="Disordered" evidence="8">
    <location>
        <begin position="1"/>
        <end position="24"/>
    </location>
</feature>
<dbReference type="InterPro" id="IPR038731">
    <property type="entry name" value="RgtA/B/C-like"/>
</dbReference>
<evidence type="ECO:0000256" key="4">
    <source>
        <dbReference type="ARBA" id="ARBA00022679"/>
    </source>
</evidence>
<keyword evidence="2" id="KW-1003">Cell membrane</keyword>
<evidence type="ECO:0000256" key="2">
    <source>
        <dbReference type="ARBA" id="ARBA00022475"/>
    </source>
</evidence>
<dbReference type="OrthoDB" id="345761at2"/>
<dbReference type="AlphaFoldDB" id="A0A4T3F4V7"/>
<feature type="transmembrane region" description="Helical" evidence="9">
    <location>
        <begin position="225"/>
        <end position="248"/>
    </location>
</feature>
<dbReference type="EMBL" id="SSHH01000001">
    <property type="protein sequence ID" value="TIX51841.1"/>
    <property type="molecule type" value="Genomic_DNA"/>
</dbReference>
<evidence type="ECO:0000313" key="11">
    <source>
        <dbReference type="EMBL" id="TIX51841.1"/>
    </source>
</evidence>
<accession>A0A4T3F4V7</accession>
<feature type="domain" description="Glycosyltransferase RgtA/B/C/D-like" evidence="10">
    <location>
        <begin position="85"/>
        <end position="239"/>
    </location>
</feature>
<feature type="transmembrane region" description="Helical" evidence="9">
    <location>
        <begin position="184"/>
        <end position="213"/>
    </location>
</feature>
<evidence type="ECO:0000256" key="6">
    <source>
        <dbReference type="ARBA" id="ARBA00022989"/>
    </source>
</evidence>
<feature type="transmembrane region" description="Helical" evidence="9">
    <location>
        <begin position="105"/>
        <end position="126"/>
    </location>
</feature>
<keyword evidence="12" id="KW-1185">Reference proteome</keyword>